<accession>A0A5N8WSS6</accession>
<dbReference type="Proteomes" id="UP000373149">
    <property type="component" value="Unassembled WGS sequence"/>
</dbReference>
<dbReference type="Pfam" id="PF00106">
    <property type="entry name" value="adh_short"/>
    <property type="match status" value="1"/>
</dbReference>
<evidence type="ECO:0000313" key="6">
    <source>
        <dbReference type="Proteomes" id="UP000373149"/>
    </source>
</evidence>
<keyword evidence="2" id="KW-0521">NADP</keyword>
<dbReference type="PRINTS" id="PR00080">
    <property type="entry name" value="SDRFAMILY"/>
</dbReference>
<dbReference type="InterPro" id="IPR036291">
    <property type="entry name" value="NAD(P)-bd_dom_sf"/>
</dbReference>
<dbReference type="InterPro" id="IPR045313">
    <property type="entry name" value="CBR1-like"/>
</dbReference>
<dbReference type="PANTHER" id="PTHR43490:SF99">
    <property type="entry name" value="SHORT-CHAIN DEHYDROGENASE_REDUCTASE"/>
    <property type="match status" value="1"/>
</dbReference>
<dbReference type="CDD" id="cd05324">
    <property type="entry name" value="carb_red_PTCR-like_SDR_c"/>
    <property type="match status" value="1"/>
</dbReference>
<dbReference type="RefSeq" id="WP_152862470.1">
    <property type="nucleotide sequence ID" value="NZ_VMNX01000040.1"/>
</dbReference>
<sequence>MRTTLITGATRGLGLETARRLAEAGHTVYLGARDARRGEEAARRIGARPLRLDVTSEDSVRAAAKLVQEEAGRLDVLVNNAGISGPATSAAEATADGLLTVYDTNVFGAVRVTHAFLPLLEAGEAPVVVNVSSGLGSLAVAADPPAHASSVPVWLPALSYGSSKAALNMVTVQYAYALPHIRINAVDPGLTATDFNGHAGNRTVAEGAEIIVFMATAGPDGPTGGYFSAAGPLPW</sequence>
<evidence type="ECO:0000256" key="4">
    <source>
        <dbReference type="RuleBase" id="RU000363"/>
    </source>
</evidence>
<dbReference type="InterPro" id="IPR002347">
    <property type="entry name" value="SDR_fam"/>
</dbReference>
<evidence type="ECO:0000256" key="3">
    <source>
        <dbReference type="ARBA" id="ARBA00023002"/>
    </source>
</evidence>
<keyword evidence="3" id="KW-0560">Oxidoreductase</keyword>
<evidence type="ECO:0000256" key="2">
    <source>
        <dbReference type="ARBA" id="ARBA00022857"/>
    </source>
</evidence>
<dbReference type="GO" id="GO:0016616">
    <property type="term" value="F:oxidoreductase activity, acting on the CH-OH group of donors, NAD or NADP as acceptor"/>
    <property type="evidence" value="ECO:0007669"/>
    <property type="project" value="InterPro"/>
</dbReference>
<protein>
    <submittedName>
        <fullName evidence="5">SDR family oxidoreductase</fullName>
    </submittedName>
</protein>
<proteinExistence type="inferred from homology"/>
<comment type="caution">
    <text evidence="5">The sequence shown here is derived from an EMBL/GenBank/DDBJ whole genome shotgun (WGS) entry which is preliminary data.</text>
</comment>
<name>A0A5N8WSS6_9ACTN</name>
<evidence type="ECO:0000256" key="1">
    <source>
        <dbReference type="ARBA" id="ARBA00006484"/>
    </source>
</evidence>
<comment type="similarity">
    <text evidence="1 4">Belongs to the short-chain dehydrogenases/reductases (SDR) family.</text>
</comment>
<dbReference type="PRINTS" id="PR00081">
    <property type="entry name" value="GDHRDH"/>
</dbReference>
<dbReference type="EMBL" id="VMNX01000040">
    <property type="protein sequence ID" value="MPY49598.1"/>
    <property type="molecule type" value="Genomic_DNA"/>
</dbReference>
<dbReference type="SUPFAM" id="SSF51735">
    <property type="entry name" value="NAD(P)-binding Rossmann-fold domains"/>
    <property type="match status" value="1"/>
</dbReference>
<dbReference type="PANTHER" id="PTHR43490">
    <property type="entry name" value="(+)-NEOMENTHOL DEHYDROGENASE"/>
    <property type="match status" value="1"/>
</dbReference>
<organism evidence="5 6">
    <name type="scientific">Streptomyces acidicola</name>
    <dbReference type="NCBI Taxonomy" id="2596892"/>
    <lineage>
        <taxon>Bacteria</taxon>
        <taxon>Bacillati</taxon>
        <taxon>Actinomycetota</taxon>
        <taxon>Actinomycetes</taxon>
        <taxon>Kitasatosporales</taxon>
        <taxon>Streptomycetaceae</taxon>
        <taxon>Streptomyces</taxon>
    </lineage>
</organism>
<reference evidence="5 6" key="1">
    <citation type="submission" date="2019-09" db="EMBL/GenBank/DDBJ databases">
        <authorList>
            <person name="Duangmal K."/>
            <person name="Teo W.F.A."/>
            <person name="Lipun K."/>
        </authorList>
    </citation>
    <scope>NUCLEOTIDE SEQUENCE [LARGE SCALE GENOMIC DNA]</scope>
    <source>
        <strain evidence="5 6">K1PN6</strain>
    </source>
</reference>
<dbReference type="AlphaFoldDB" id="A0A5N8WSS6"/>
<gene>
    <name evidence="5" type="ORF">FPZ41_13895</name>
</gene>
<evidence type="ECO:0000313" key="5">
    <source>
        <dbReference type="EMBL" id="MPY49598.1"/>
    </source>
</evidence>
<dbReference type="Gene3D" id="3.40.50.720">
    <property type="entry name" value="NAD(P)-binding Rossmann-like Domain"/>
    <property type="match status" value="1"/>
</dbReference>
<keyword evidence="6" id="KW-1185">Reference proteome</keyword>